<proteinExistence type="predicted"/>
<dbReference type="Proteomes" id="UP000823388">
    <property type="component" value="Chromosome 5K"/>
</dbReference>
<keyword evidence="3" id="KW-1185">Reference proteome</keyword>
<evidence type="ECO:0000313" key="2">
    <source>
        <dbReference type="EMBL" id="KAG2600158.1"/>
    </source>
</evidence>
<gene>
    <name evidence="2" type="ORF">PVAP13_5KG490107</name>
</gene>
<sequence length="133" mass="14352">MPRLNIGLVVIQPRHPVLTLTGIQIPPPHLRFHPARAQIDPFRHPVRPCPQLARAPDQRRRHAAGRRVAAAGGRRACLPAAPGEASGRRATGEEDCRRTRGRGRRAATPHTELPRAKRHQAAGPVAAVSGADG</sequence>
<feature type="compositionally biased region" description="Low complexity" evidence="1">
    <location>
        <begin position="66"/>
        <end position="76"/>
    </location>
</feature>
<feature type="compositionally biased region" description="Basic and acidic residues" evidence="1">
    <location>
        <begin position="86"/>
        <end position="98"/>
    </location>
</feature>
<protein>
    <submittedName>
        <fullName evidence="2">Uncharacterized protein</fullName>
    </submittedName>
</protein>
<name>A0A8T0SSL6_PANVG</name>
<evidence type="ECO:0000256" key="1">
    <source>
        <dbReference type="SAM" id="MobiDB-lite"/>
    </source>
</evidence>
<evidence type="ECO:0000313" key="3">
    <source>
        <dbReference type="Proteomes" id="UP000823388"/>
    </source>
</evidence>
<reference evidence="2" key="1">
    <citation type="submission" date="2020-05" db="EMBL/GenBank/DDBJ databases">
        <title>WGS assembly of Panicum virgatum.</title>
        <authorList>
            <person name="Lovell J.T."/>
            <person name="Jenkins J."/>
            <person name="Shu S."/>
            <person name="Juenger T.E."/>
            <person name="Schmutz J."/>
        </authorList>
    </citation>
    <scope>NUCLEOTIDE SEQUENCE</scope>
    <source>
        <strain evidence="2">AP13</strain>
    </source>
</reference>
<accession>A0A8T0SSL6</accession>
<dbReference type="EMBL" id="CM029045">
    <property type="protein sequence ID" value="KAG2600158.1"/>
    <property type="molecule type" value="Genomic_DNA"/>
</dbReference>
<feature type="region of interest" description="Disordered" evidence="1">
    <location>
        <begin position="54"/>
        <end position="133"/>
    </location>
</feature>
<dbReference type="AlphaFoldDB" id="A0A8T0SSL6"/>
<comment type="caution">
    <text evidence="2">The sequence shown here is derived from an EMBL/GenBank/DDBJ whole genome shotgun (WGS) entry which is preliminary data.</text>
</comment>
<organism evidence="2 3">
    <name type="scientific">Panicum virgatum</name>
    <name type="common">Blackwell switchgrass</name>
    <dbReference type="NCBI Taxonomy" id="38727"/>
    <lineage>
        <taxon>Eukaryota</taxon>
        <taxon>Viridiplantae</taxon>
        <taxon>Streptophyta</taxon>
        <taxon>Embryophyta</taxon>
        <taxon>Tracheophyta</taxon>
        <taxon>Spermatophyta</taxon>
        <taxon>Magnoliopsida</taxon>
        <taxon>Liliopsida</taxon>
        <taxon>Poales</taxon>
        <taxon>Poaceae</taxon>
        <taxon>PACMAD clade</taxon>
        <taxon>Panicoideae</taxon>
        <taxon>Panicodae</taxon>
        <taxon>Paniceae</taxon>
        <taxon>Panicinae</taxon>
        <taxon>Panicum</taxon>
        <taxon>Panicum sect. Hiantes</taxon>
    </lineage>
</organism>